<keyword evidence="3" id="KW-0732">Signal</keyword>
<dbReference type="InterPro" id="IPR006626">
    <property type="entry name" value="PbH1"/>
</dbReference>
<proteinExistence type="predicted"/>
<dbReference type="Proteomes" id="UP000030437">
    <property type="component" value="Unassembled WGS sequence"/>
</dbReference>
<dbReference type="SMART" id="SM00722">
    <property type="entry name" value="CASH"/>
    <property type="match status" value="1"/>
</dbReference>
<evidence type="ECO:0000259" key="5">
    <source>
        <dbReference type="SMART" id="SM00722"/>
    </source>
</evidence>
<dbReference type="InterPro" id="IPR052052">
    <property type="entry name" value="Polysaccharide_Lyase_9"/>
</dbReference>
<evidence type="ECO:0000256" key="4">
    <source>
        <dbReference type="ARBA" id="ARBA00022737"/>
    </source>
</evidence>
<keyword evidence="7" id="KW-1185">Reference proteome</keyword>
<keyword evidence="4" id="KW-0677">Repeat</keyword>
<dbReference type="GO" id="GO:0016837">
    <property type="term" value="F:carbon-oxygen lyase activity, acting on polysaccharides"/>
    <property type="evidence" value="ECO:0007669"/>
    <property type="project" value="TreeGrafter"/>
</dbReference>
<dbReference type="InterPro" id="IPR006633">
    <property type="entry name" value="Carb-bd_sugar_hydrolysis-dom"/>
</dbReference>
<evidence type="ECO:0000313" key="7">
    <source>
        <dbReference type="Proteomes" id="UP000030437"/>
    </source>
</evidence>
<dbReference type="SMART" id="SM00710">
    <property type="entry name" value="PbH1"/>
    <property type="match status" value="7"/>
</dbReference>
<dbReference type="STRING" id="1220589.CD32_11235"/>
<keyword evidence="2" id="KW-0964">Secreted</keyword>
<protein>
    <recommendedName>
        <fullName evidence="5">Carbohydrate-binding/sugar hydrolysis domain-containing protein</fullName>
    </recommendedName>
</protein>
<evidence type="ECO:0000313" key="6">
    <source>
        <dbReference type="EMBL" id="KGR85019.1"/>
    </source>
</evidence>
<organism evidence="6 7">
    <name type="scientific">Lysinibacillus odysseyi 34hs-1 = NBRC 100172</name>
    <dbReference type="NCBI Taxonomy" id="1220589"/>
    <lineage>
        <taxon>Bacteria</taxon>
        <taxon>Bacillati</taxon>
        <taxon>Bacillota</taxon>
        <taxon>Bacilli</taxon>
        <taxon>Bacillales</taxon>
        <taxon>Bacillaceae</taxon>
        <taxon>Lysinibacillus</taxon>
    </lineage>
</organism>
<gene>
    <name evidence="6" type="ORF">CD32_11235</name>
</gene>
<evidence type="ECO:0000256" key="1">
    <source>
        <dbReference type="ARBA" id="ARBA00004613"/>
    </source>
</evidence>
<dbReference type="eggNOG" id="COG3420">
    <property type="taxonomic scope" value="Bacteria"/>
</dbReference>
<dbReference type="SUPFAM" id="SSF51126">
    <property type="entry name" value="Pectin lyase-like"/>
    <property type="match status" value="1"/>
</dbReference>
<sequence length="465" mass="51711">MKTIYFILLAAVAMVAVFVLTNKEEKKVQAIYVATNGSDQNVGTKSKPFRTLKKAASEANAGTTVFIRKGDYHEKLVVKHSGTNSKPIIFKAYNEEKVVLSGKNIKDAEGDTALVTINNKNYVTISGLTIQDLSTDLEDETVMGIYVTGTSSHITLENNNVRHIETYADDGNAHGIAIYGTGTIKDINIVNNTLEDLKLGLSESLVLNGNIDGFKVENNIVRRSDNIGIDLIGYEGTSNDKKVDYVRNGIVKNNIVYEISSYGNPAYGEDYSAGGIYVDGGKNITIEKNTVYKSDIGIEATSEHAKKYADNIKIINNTIYENFYTGISIGGYDEERGGTINSTISQNILYRNDTKGLDGGQLLLQYDTKNNVIERNIVTAGPSRIFISNYFATNQKNKLQKNIFHKEKGETGIWIWKGEEYISFPEFLKASKSDEKSRYIDPKYQNANKYDFRLKKDSPAKKIVF</sequence>
<reference evidence="6 7" key="1">
    <citation type="submission" date="2014-02" db="EMBL/GenBank/DDBJ databases">
        <title>Draft genome sequence of Lysinibacillus odysseyi NBRC 100172.</title>
        <authorList>
            <person name="Zhang F."/>
            <person name="Wang G."/>
            <person name="Zhang L."/>
        </authorList>
    </citation>
    <scope>NUCLEOTIDE SEQUENCE [LARGE SCALE GENOMIC DNA]</scope>
    <source>
        <strain evidence="6 7">NBRC 100172</strain>
    </source>
</reference>
<dbReference type="PANTHER" id="PTHR40088">
    <property type="entry name" value="PECTATE LYASE (EUROFUNG)"/>
    <property type="match status" value="1"/>
</dbReference>
<dbReference type="PANTHER" id="PTHR40088:SF2">
    <property type="entry name" value="SECRETED SUGAR HYDROLASE"/>
    <property type="match status" value="1"/>
</dbReference>
<dbReference type="InterPro" id="IPR039448">
    <property type="entry name" value="Beta_helix"/>
</dbReference>
<dbReference type="Gene3D" id="2.160.20.10">
    <property type="entry name" value="Single-stranded right-handed beta-helix, Pectin lyase-like"/>
    <property type="match status" value="2"/>
</dbReference>
<dbReference type="InterPro" id="IPR011050">
    <property type="entry name" value="Pectin_lyase_fold/virulence"/>
</dbReference>
<feature type="domain" description="Carbohydrate-binding/sugar hydrolysis" evidence="5">
    <location>
        <begin position="67"/>
        <end position="232"/>
    </location>
</feature>
<evidence type="ECO:0000256" key="3">
    <source>
        <dbReference type="ARBA" id="ARBA00022729"/>
    </source>
</evidence>
<dbReference type="EMBL" id="JPVP01000055">
    <property type="protein sequence ID" value="KGR85019.1"/>
    <property type="molecule type" value="Genomic_DNA"/>
</dbReference>
<dbReference type="Pfam" id="PF13229">
    <property type="entry name" value="Beta_helix"/>
    <property type="match status" value="1"/>
</dbReference>
<dbReference type="InterPro" id="IPR012334">
    <property type="entry name" value="Pectin_lyas_fold"/>
</dbReference>
<evidence type="ECO:0000256" key="2">
    <source>
        <dbReference type="ARBA" id="ARBA00022525"/>
    </source>
</evidence>
<dbReference type="GO" id="GO:0005576">
    <property type="term" value="C:extracellular region"/>
    <property type="evidence" value="ECO:0007669"/>
    <property type="project" value="UniProtKB-SubCell"/>
</dbReference>
<dbReference type="AlphaFoldDB" id="A0A0A3IJU4"/>
<dbReference type="RefSeq" id="WP_036154567.1">
    <property type="nucleotide sequence ID" value="NZ_AVCX01000006.1"/>
</dbReference>
<comment type="subcellular location">
    <subcellularLocation>
        <location evidence="1">Secreted</location>
    </subcellularLocation>
</comment>
<name>A0A0A3IJU4_9BACI</name>
<dbReference type="OrthoDB" id="9795486at2"/>
<accession>A0A0A3IJU4</accession>
<comment type="caution">
    <text evidence="6">The sequence shown here is derived from an EMBL/GenBank/DDBJ whole genome shotgun (WGS) entry which is preliminary data.</text>
</comment>